<name>A0AAW9PXV5_9CYAN</name>
<comment type="caution">
    <text evidence="1">The sequence shown here is derived from an EMBL/GenBank/DDBJ whole genome shotgun (WGS) entry which is preliminary data.</text>
</comment>
<organism evidence="1 2">
    <name type="scientific">Tumidithrix elongata BACA0141</name>
    <dbReference type="NCBI Taxonomy" id="2716417"/>
    <lineage>
        <taxon>Bacteria</taxon>
        <taxon>Bacillati</taxon>
        <taxon>Cyanobacteriota</taxon>
        <taxon>Cyanophyceae</taxon>
        <taxon>Pseudanabaenales</taxon>
        <taxon>Pseudanabaenaceae</taxon>
        <taxon>Tumidithrix</taxon>
        <taxon>Tumidithrix elongata</taxon>
    </lineage>
</organism>
<proteinExistence type="predicted"/>
<dbReference type="RefSeq" id="WP_330484332.1">
    <property type="nucleotide sequence ID" value="NZ_JAZBJZ010000057.1"/>
</dbReference>
<sequence>MQISLSPESVNLVKAQIQSGKFASAEEVIAIALKLLVAHQQDYADWVIDTRQKVEVGLGQIERGEVLDGEVVITQLKARLQQKQAAQS</sequence>
<gene>
    <name evidence="1" type="ORF">V2H45_14265</name>
</gene>
<dbReference type="AlphaFoldDB" id="A0AAW9PXV5"/>
<keyword evidence="2" id="KW-1185">Reference proteome</keyword>
<evidence type="ECO:0000313" key="1">
    <source>
        <dbReference type="EMBL" id="MEE3717902.1"/>
    </source>
</evidence>
<evidence type="ECO:0000313" key="2">
    <source>
        <dbReference type="Proteomes" id="UP001333818"/>
    </source>
</evidence>
<dbReference type="InterPro" id="IPR038296">
    <property type="entry name" value="ParD_sf"/>
</dbReference>
<dbReference type="Gene3D" id="6.10.10.120">
    <property type="entry name" value="Antitoxin ParD1-like"/>
    <property type="match status" value="1"/>
</dbReference>
<protein>
    <submittedName>
        <fullName evidence="1">Type II toxin-antitoxin system ParD family antitoxin</fullName>
    </submittedName>
</protein>
<accession>A0AAW9PXV5</accession>
<reference evidence="1" key="1">
    <citation type="submission" date="2024-01" db="EMBL/GenBank/DDBJ databases">
        <title>Bank of Algae and Cyanobacteria of the Azores (BACA) strain genomes.</title>
        <authorList>
            <person name="Luz R."/>
            <person name="Cordeiro R."/>
            <person name="Fonseca A."/>
            <person name="Goncalves V."/>
        </authorList>
    </citation>
    <scope>NUCLEOTIDE SEQUENCE</scope>
    <source>
        <strain evidence="1">BACA0141</strain>
    </source>
</reference>
<dbReference type="Proteomes" id="UP001333818">
    <property type="component" value="Unassembled WGS sequence"/>
</dbReference>
<dbReference type="EMBL" id="JAZBJZ010000057">
    <property type="protein sequence ID" value="MEE3717902.1"/>
    <property type="molecule type" value="Genomic_DNA"/>
</dbReference>